<organism evidence="8 9">
    <name type="scientific">Kitasatospora atroaurantiaca</name>
    <dbReference type="NCBI Taxonomy" id="285545"/>
    <lineage>
        <taxon>Bacteria</taxon>
        <taxon>Bacillati</taxon>
        <taxon>Actinomycetota</taxon>
        <taxon>Actinomycetes</taxon>
        <taxon>Kitasatosporales</taxon>
        <taxon>Streptomycetaceae</taxon>
        <taxon>Kitasatospora</taxon>
    </lineage>
</organism>
<feature type="transmembrane region" description="Helical" evidence="5">
    <location>
        <begin position="235"/>
        <end position="256"/>
    </location>
</feature>
<keyword evidence="5" id="KW-1133">Transmembrane helix</keyword>
<evidence type="ECO:0000256" key="4">
    <source>
        <dbReference type="SAM" id="MobiDB-lite"/>
    </source>
</evidence>
<dbReference type="Gene3D" id="3.30.565.10">
    <property type="entry name" value="Histidine kinase-like ATPase, C-terminal domain"/>
    <property type="match status" value="1"/>
</dbReference>
<evidence type="ECO:0000259" key="7">
    <source>
        <dbReference type="Pfam" id="PF13581"/>
    </source>
</evidence>
<keyword evidence="5" id="KW-0472">Membrane</keyword>
<evidence type="ECO:0000313" key="9">
    <source>
        <dbReference type="Proteomes" id="UP000318416"/>
    </source>
</evidence>
<protein>
    <submittedName>
        <fullName evidence="8">Phage shock protein C (PspC) family protein</fullName>
    </submittedName>
</protein>
<accession>A0A561EQ65</accession>
<feature type="transmembrane region" description="Helical" evidence="5">
    <location>
        <begin position="73"/>
        <end position="93"/>
    </location>
</feature>
<dbReference type="EMBL" id="VIVR01000001">
    <property type="protein sequence ID" value="TWE17763.1"/>
    <property type="molecule type" value="Genomic_DNA"/>
</dbReference>
<feature type="transmembrane region" description="Helical" evidence="5">
    <location>
        <begin position="197"/>
        <end position="215"/>
    </location>
</feature>
<keyword evidence="9" id="KW-1185">Reference proteome</keyword>
<dbReference type="InterPro" id="IPR050482">
    <property type="entry name" value="Sensor_HK_TwoCompSys"/>
</dbReference>
<feature type="region of interest" description="Disordered" evidence="4">
    <location>
        <begin position="1"/>
        <end position="32"/>
    </location>
</feature>
<evidence type="ECO:0000256" key="1">
    <source>
        <dbReference type="ARBA" id="ARBA00022679"/>
    </source>
</evidence>
<dbReference type="Pfam" id="PF04024">
    <property type="entry name" value="PspC"/>
    <property type="match status" value="1"/>
</dbReference>
<keyword evidence="5" id="KW-0812">Transmembrane</keyword>
<feature type="region of interest" description="Disordered" evidence="4">
    <location>
        <begin position="462"/>
        <end position="488"/>
    </location>
</feature>
<dbReference type="PANTHER" id="PTHR24421">
    <property type="entry name" value="NITRATE/NITRITE SENSOR PROTEIN NARX-RELATED"/>
    <property type="match status" value="1"/>
</dbReference>
<dbReference type="Pfam" id="PF13581">
    <property type="entry name" value="HATPase_c_2"/>
    <property type="match status" value="1"/>
</dbReference>
<sequence>MTIGGVAAPGIDPKSLVPDGPSAAGPDLAASDAEQPAYRKLYRSPHGRMLGGVAHGLAVHLGLPVAWVRAAFILLFFAQGIGGLLYAAFWFVVPIGIGEPAAAGGTQWVYVNGTFVPAARAGSFGEIRKGRQRSVGRLRDLLQRTFHGEPAEPAEAPTAVPQQSARGGLGQLFALLMLVVGIMALLSALHIQTAKPYVWPLLTIGVGVALVWRQADDSRWQRWFGLEEGSKRRSAYTRVGAGVLLVVAGIVGFLVLQGSGSTLASVVEAALAVLAGVLVLVGPYALRMWQDLGAERTARIRAQERAEIAAHVHDSVLHTLTLIQRNADDAKEVLRLARAQERELRLWLYRPEAAAEAAPDTLAERIRSVVAEVEDLHGVPVELVCVGDCPMDDRISAQMQAAREAMVNAAKYGGGGPVQVYAEVEGRTVSVFVRDHGPGFDPDSVPEDRMGVRESIIGRMKRNGGTARVRPAPDGGTEVELEMERADD</sequence>
<dbReference type="Proteomes" id="UP000318416">
    <property type="component" value="Unassembled WGS sequence"/>
</dbReference>
<dbReference type="AlphaFoldDB" id="A0A561EQ65"/>
<keyword evidence="2" id="KW-0418">Kinase</keyword>
<dbReference type="PANTHER" id="PTHR24421:SF61">
    <property type="entry name" value="OXYGEN SENSOR HISTIDINE KINASE NREB"/>
    <property type="match status" value="1"/>
</dbReference>
<name>A0A561EQ65_9ACTN</name>
<evidence type="ECO:0000313" key="8">
    <source>
        <dbReference type="EMBL" id="TWE17763.1"/>
    </source>
</evidence>
<evidence type="ECO:0000256" key="3">
    <source>
        <dbReference type="ARBA" id="ARBA00023012"/>
    </source>
</evidence>
<feature type="domain" description="Histidine kinase/HSP90-like ATPase" evidence="7">
    <location>
        <begin position="357"/>
        <end position="449"/>
    </location>
</feature>
<gene>
    <name evidence="8" type="ORF">FB465_2801</name>
</gene>
<evidence type="ECO:0000259" key="6">
    <source>
        <dbReference type="Pfam" id="PF04024"/>
    </source>
</evidence>
<dbReference type="SUPFAM" id="SSF55874">
    <property type="entry name" value="ATPase domain of HSP90 chaperone/DNA topoisomerase II/histidine kinase"/>
    <property type="match status" value="1"/>
</dbReference>
<proteinExistence type="predicted"/>
<dbReference type="InterPro" id="IPR007168">
    <property type="entry name" value="Phageshock_PspC_N"/>
</dbReference>
<dbReference type="GO" id="GO:0000160">
    <property type="term" value="P:phosphorelay signal transduction system"/>
    <property type="evidence" value="ECO:0007669"/>
    <property type="project" value="UniProtKB-KW"/>
</dbReference>
<dbReference type="InterPro" id="IPR003594">
    <property type="entry name" value="HATPase_dom"/>
</dbReference>
<dbReference type="GO" id="GO:0016301">
    <property type="term" value="F:kinase activity"/>
    <property type="evidence" value="ECO:0007669"/>
    <property type="project" value="UniProtKB-KW"/>
</dbReference>
<evidence type="ECO:0000256" key="2">
    <source>
        <dbReference type="ARBA" id="ARBA00022777"/>
    </source>
</evidence>
<feature type="domain" description="Phage shock protein PspC N-terminal" evidence="6">
    <location>
        <begin position="39"/>
        <end position="94"/>
    </location>
</feature>
<feature type="transmembrane region" description="Helical" evidence="5">
    <location>
        <begin position="172"/>
        <end position="191"/>
    </location>
</feature>
<comment type="caution">
    <text evidence="8">The sequence shown here is derived from an EMBL/GenBank/DDBJ whole genome shotgun (WGS) entry which is preliminary data.</text>
</comment>
<feature type="transmembrane region" description="Helical" evidence="5">
    <location>
        <begin position="262"/>
        <end position="286"/>
    </location>
</feature>
<keyword evidence="1" id="KW-0808">Transferase</keyword>
<keyword evidence="3" id="KW-0902">Two-component regulatory system</keyword>
<reference evidence="8 9" key="1">
    <citation type="submission" date="2019-06" db="EMBL/GenBank/DDBJ databases">
        <title>Sequencing the genomes of 1000 actinobacteria strains.</title>
        <authorList>
            <person name="Klenk H.-P."/>
        </authorList>
    </citation>
    <scope>NUCLEOTIDE SEQUENCE [LARGE SCALE GENOMIC DNA]</scope>
    <source>
        <strain evidence="8 9">DSM 41649</strain>
    </source>
</reference>
<evidence type="ECO:0000256" key="5">
    <source>
        <dbReference type="SAM" id="Phobius"/>
    </source>
</evidence>
<dbReference type="InterPro" id="IPR036890">
    <property type="entry name" value="HATPase_C_sf"/>
</dbReference>